<dbReference type="VEuPathDB" id="PlasmoDB:PRG01_1206700"/>
<reference evidence="14 15" key="1">
    <citation type="submission" date="2016-09" db="EMBL/GenBank/DDBJ databases">
        <authorList>
            <consortium name="Pathogen Informatics"/>
        </authorList>
    </citation>
    <scope>NUCLEOTIDE SEQUENCE [LARGE SCALE GENOMIC DNA]</scope>
</reference>
<dbReference type="InterPro" id="IPR050311">
    <property type="entry name" value="ORC1/CDC6"/>
</dbReference>
<keyword evidence="6 11" id="KW-0547">Nucleotide-binding</keyword>
<keyword evidence="10 11" id="KW-0539">Nucleus</keyword>
<keyword evidence="5" id="KW-0479">Metal-binding</keyword>
<dbReference type="Gene3D" id="1.10.8.60">
    <property type="match status" value="1"/>
</dbReference>
<comment type="subcellular location">
    <subcellularLocation>
        <location evidence="1 11">Nucleus</location>
    </subcellularLocation>
</comment>
<evidence type="ECO:0000259" key="13">
    <source>
        <dbReference type="SMART" id="SM00382"/>
    </source>
</evidence>
<evidence type="ECO:0000256" key="11">
    <source>
        <dbReference type="RuleBase" id="RU365058"/>
    </source>
</evidence>
<dbReference type="GO" id="GO:0005664">
    <property type="term" value="C:nuclear origin of replication recognition complex"/>
    <property type="evidence" value="ECO:0007669"/>
    <property type="project" value="TreeGrafter"/>
</dbReference>
<comment type="function">
    <text evidence="11">Component of the origin recognition complex (ORC) that binds origins of replication. DNA-binding is ATP-dependent, however specific DNA sequences that define origins of replication have not been identified so far. ORC is required to assemble the pre-replication complex necessary to initiate DNA replication.</text>
</comment>
<dbReference type="Pfam" id="PF00004">
    <property type="entry name" value="AAA"/>
    <property type="match status" value="1"/>
</dbReference>
<evidence type="ECO:0000256" key="4">
    <source>
        <dbReference type="ARBA" id="ARBA00022705"/>
    </source>
</evidence>
<dbReference type="VEuPathDB" id="PlasmoDB:PRCDC_1202400"/>
<evidence type="ECO:0000256" key="12">
    <source>
        <dbReference type="SAM" id="MobiDB-lite"/>
    </source>
</evidence>
<evidence type="ECO:0000256" key="3">
    <source>
        <dbReference type="ARBA" id="ARBA00019081"/>
    </source>
</evidence>
<dbReference type="InterPro" id="IPR003593">
    <property type="entry name" value="AAA+_ATPase"/>
</dbReference>
<evidence type="ECO:0000313" key="15">
    <source>
        <dbReference type="Proteomes" id="UP000240500"/>
    </source>
</evidence>
<dbReference type="PANTHER" id="PTHR10763">
    <property type="entry name" value="CELL DIVISION CONTROL PROTEIN 6-RELATED"/>
    <property type="match status" value="1"/>
</dbReference>
<evidence type="ECO:0000313" key="14">
    <source>
        <dbReference type="EMBL" id="SOV80477.1"/>
    </source>
</evidence>
<feature type="compositionally biased region" description="Basic and acidic residues" evidence="12">
    <location>
        <begin position="237"/>
        <end position="247"/>
    </location>
</feature>
<gene>
    <name evidence="14" type="ORF">PRG01_1206700</name>
</gene>
<keyword evidence="4 11" id="KW-0235">DNA replication</keyword>
<dbReference type="Gene3D" id="3.40.50.300">
    <property type="entry name" value="P-loop containing nucleotide triphosphate hydrolases"/>
    <property type="match status" value="1"/>
</dbReference>
<sequence length="1198" mass="139977">MTPKKKIFQNFQGNDNEILSPTKKGIKLNVSKLNILNFESTIITKEETNYEYKASLNKEIDQVLNNKIINTHNNKKNNLHLYDYNNIKNSTHEFYIDLNEQNKQSIKYNDNKFTPINKKEKYNLDETSSSSISSSLTNSVEENKKKKIKKNNSTIINILKKKNNNNNSNIHHNKKHNIYNKYNISKKTQNKDIHTLPSNQQIEKKNNNNTYNTYQDKMKKNISKKNTHNIKNNQNDQNKDIQTKRTSDQSQDQNNHFERRILRSYTRINDNVKNNLKNNVKNNNTLKRSSQSLRIDSDLDLSSAHQNKRIKYDEKNVIHRNNHNNNNNNNNNKTPSNNHNNKTASNNHNNKTASNNHNNKTPSNNHNNKTASNHHNNKTASNNHNKNYKKQTDSKHTNNTQNNKYNKTKTTNTFKHPSKDHTDVNTTIYKSRYINTYTMDEVQKSIKSNTIKLVKENSCEYQDGIIYETIQINDEEYSIGEDVLIFYTPNNNNNNNNNSYNEKRDDNKNQNNNIKENIYLLKKGKISSFYKSTNSKVIQVEICFYYDESDEQRIRELEKKQTSRRCKEDFNMYLHDDTKYYNLLGNINFTILDANYIYKKIYVYNEIETFEEDTHARKGKNKFLCTHYIKDKEDRLCFIPNQNHWDNLVLGSSDLYYYFANEKKLNKNKSLKLIIEKLKINDKINDTQEGNHKKKNNKKEYINKAQTTTNVNANTHTKTLSHHNKSKTTKNKESSSTSFLQDVKKKSDPQNNDFQSSLKEDQENYYINLLKNIKDPTDKAIRMMQLDVVPKYLPCREKEIKEVHGFLESGIKQSGSNQILYISGMPGTGKTATVYSVIQLLQNKSRKKLLPTFNVYEINGMNVVHPNAAYQVFYKQLFNKKPPNALNSFKIIDRLFNRSQKDNRDVSILIIDEIDYLITKTQKVLFTLFDWPTKINSKLILIAISNTMDLPDRLIPRCRSRLAFGRLVFSPYKGDEIEKIIKERLENCKEIIDHTAIQLCARKVANVSGDIRKALQICRKAFENKRGHKIVPRDITEATNQLFDSPLTSAINYLPWAFKIFLTCLIIELRIINEFVIPYKKVVNRYKILIETSGKYIGMCSDNELFKIMLDKLVKMGILLIRPYIPLENTSKNKSKEALLGFNESSKKTNNQKITRAQVSPDIDKESGDMGIELNVETQLIITALMKDPDCSKKLNFY</sequence>
<feature type="compositionally biased region" description="Low complexity" evidence="12">
    <location>
        <begin position="397"/>
        <end position="415"/>
    </location>
</feature>
<dbReference type="PANTHER" id="PTHR10763:SF23">
    <property type="entry name" value="ORIGIN RECOGNITION COMPLEX SUBUNIT 1"/>
    <property type="match status" value="1"/>
</dbReference>
<feature type="compositionally biased region" description="Basic residues" evidence="12">
    <location>
        <begin position="719"/>
        <end position="729"/>
    </location>
</feature>
<dbReference type="AlphaFoldDB" id="A0A2P9DHJ4"/>
<dbReference type="Proteomes" id="UP000240500">
    <property type="component" value="Chromosome 12"/>
</dbReference>
<feature type="compositionally biased region" description="Polar residues" evidence="12">
    <location>
        <begin position="705"/>
        <end position="718"/>
    </location>
</feature>
<dbReference type="InterPro" id="IPR027417">
    <property type="entry name" value="P-loop_NTPase"/>
</dbReference>
<dbReference type="GO" id="GO:0005524">
    <property type="term" value="F:ATP binding"/>
    <property type="evidence" value="ECO:0007669"/>
    <property type="project" value="UniProtKB-KW"/>
</dbReference>
<name>A0A2P9DHJ4_PLARE</name>
<evidence type="ECO:0000256" key="9">
    <source>
        <dbReference type="ARBA" id="ARBA00023125"/>
    </source>
</evidence>
<feature type="region of interest" description="Disordered" evidence="12">
    <location>
        <begin position="125"/>
        <end position="146"/>
    </location>
</feature>
<protein>
    <recommendedName>
        <fullName evidence="3 11">Origin recognition complex subunit 1</fullName>
    </recommendedName>
</protein>
<dbReference type="Pfam" id="PF22606">
    <property type="entry name" value="Cdc6-ORC-like_ATPase_lid"/>
    <property type="match status" value="1"/>
</dbReference>
<feature type="region of interest" description="Disordered" evidence="12">
    <location>
        <begin position="227"/>
        <end position="256"/>
    </location>
</feature>
<dbReference type="OrthoDB" id="1926878at2759"/>
<dbReference type="SUPFAM" id="SSF52540">
    <property type="entry name" value="P-loop containing nucleoside triphosphate hydrolases"/>
    <property type="match status" value="1"/>
</dbReference>
<accession>A0A2P9DHJ4</accession>
<feature type="region of interest" description="Disordered" evidence="12">
    <location>
        <begin position="490"/>
        <end position="509"/>
    </location>
</feature>
<dbReference type="GO" id="GO:0033314">
    <property type="term" value="P:mitotic DNA replication checkpoint signaling"/>
    <property type="evidence" value="ECO:0007669"/>
    <property type="project" value="TreeGrafter"/>
</dbReference>
<evidence type="ECO:0000256" key="5">
    <source>
        <dbReference type="ARBA" id="ARBA00022723"/>
    </source>
</evidence>
<dbReference type="InterPro" id="IPR054425">
    <property type="entry name" value="Cdc6_ORC1-like_ATPase_lid"/>
</dbReference>
<evidence type="ECO:0000256" key="6">
    <source>
        <dbReference type="ARBA" id="ARBA00022741"/>
    </source>
</evidence>
<evidence type="ECO:0000256" key="10">
    <source>
        <dbReference type="ARBA" id="ARBA00023242"/>
    </source>
</evidence>
<evidence type="ECO:0000256" key="1">
    <source>
        <dbReference type="ARBA" id="ARBA00004123"/>
    </source>
</evidence>
<dbReference type="InterPro" id="IPR003959">
    <property type="entry name" value="ATPase_AAA_core"/>
</dbReference>
<proteinExistence type="inferred from homology"/>
<evidence type="ECO:0000256" key="7">
    <source>
        <dbReference type="ARBA" id="ARBA00022840"/>
    </source>
</evidence>
<dbReference type="FunFam" id="3.40.50.300:FF:001186">
    <property type="entry name" value="Origin recognition complex subunit 1"/>
    <property type="match status" value="1"/>
</dbReference>
<feature type="region of interest" description="Disordered" evidence="12">
    <location>
        <begin position="319"/>
        <end position="419"/>
    </location>
</feature>
<evidence type="ECO:0000256" key="8">
    <source>
        <dbReference type="ARBA" id="ARBA00022842"/>
    </source>
</evidence>
<dbReference type="GO" id="GO:0003688">
    <property type="term" value="F:DNA replication origin binding"/>
    <property type="evidence" value="ECO:0007669"/>
    <property type="project" value="TreeGrafter"/>
</dbReference>
<comment type="similarity">
    <text evidence="2 11">Belongs to the ORC1 family.</text>
</comment>
<feature type="region of interest" description="Disordered" evidence="12">
    <location>
        <begin position="687"/>
        <end position="758"/>
    </location>
</feature>
<dbReference type="EMBL" id="LT969575">
    <property type="protein sequence ID" value="SOV80477.1"/>
    <property type="molecule type" value="Genomic_DNA"/>
</dbReference>
<feature type="compositionally biased region" description="Low complexity" evidence="12">
    <location>
        <begin position="323"/>
        <end position="385"/>
    </location>
</feature>
<dbReference type="GO" id="GO:0006270">
    <property type="term" value="P:DNA replication initiation"/>
    <property type="evidence" value="ECO:0007669"/>
    <property type="project" value="TreeGrafter"/>
</dbReference>
<feature type="domain" description="AAA+ ATPase" evidence="13">
    <location>
        <begin position="816"/>
        <end position="973"/>
    </location>
</feature>
<keyword evidence="9 11" id="KW-0238">DNA-binding</keyword>
<keyword evidence="8" id="KW-0460">Magnesium</keyword>
<dbReference type="CDD" id="cd00009">
    <property type="entry name" value="AAA"/>
    <property type="match status" value="1"/>
</dbReference>
<dbReference type="SMART" id="SM00382">
    <property type="entry name" value="AAA"/>
    <property type="match status" value="1"/>
</dbReference>
<comment type="subunit">
    <text evidence="11">ORC is composed of six subunits.</text>
</comment>
<dbReference type="GO" id="GO:0016887">
    <property type="term" value="F:ATP hydrolysis activity"/>
    <property type="evidence" value="ECO:0007669"/>
    <property type="project" value="InterPro"/>
</dbReference>
<evidence type="ECO:0000256" key="2">
    <source>
        <dbReference type="ARBA" id="ARBA00008398"/>
    </source>
</evidence>
<organism evidence="14 15">
    <name type="scientific">Plasmodium reichenowi</name>
    <dbReference type="NCBI Taxonomy" id="5854"/>
    <lineage>
        <taxon>Eukaryota</taxon>
        <taxon>Sar</taxon>
        <taxon>Alveolata</taxon>
        <taxon>Apicomplexa</taxon>
        <taxon>Aconoidasida</taxon>
        <taxon>Haemosporida</taxon>
        <taxon>Plasmodiidae</taxon>
        <taxon>Plasmodium</taxon>
        <taxon>Plasmodium (Laverania)</taxon>
    </lineage>
</organism>
<dbReference type="GO" id="GO:0046872">
    <property type="term" value="F:metal ion binding"/>
    <property type="evidence" value="ECO:0007669"/>
    <property type="project" value="UniProtKB-KW"/>
</dbReference>
<keyword evidence="7 11" id="KW-0067">ATP-binding</keyword>